<name>A0A0B7ILI7_9FLAO</name>
<organism evidence="1 2">
    <name type="scientific">Capnocytophaga canis</name>
    <dbReference type="NCBI Taxonomy" id="1848903"/>
    <lineage>
        <taxon>Bacteria</taxon>
        <taxon>Pseudomonadati</taxon>
        <taxon>Bacteroidota</taxon>
        <taxon>Flavobacteriia</taxon>
        <taxon>Flavobacteriales</taxon>
        <taxon>Flavobacteriaceae</taxon>
        <taxon>Capnocytophaga</taxon>
    </lineage>
</organism>
<proteinExistence type="predicted"/>
<evidence type="ECO:0000313" key="2">
    <source>
        <dbReference type="Proteomes" id="UP000038200"/>
    </source>
</evidence>
<sequence>MMMAFEQISLDLLVDIFLYKNTFNKKRKLVKIISFKKLPKH</sequence>
<dbReference type="Proteomes" id="UP000038200">
    <property type="component" value="Unassembled WGS sequence"/>
</dbReference>
<reference evidence="1 2" key="1">
    <citation type="submission" date="2015-01" db="EMBL/GenBank/DDBJ databases">
        <authorList>
            <person name="Xiang T."/>
            <person name="Song Y."/>
            <person name="Huang L."/>
            <person name="Wang B."/>
            <person name="Wu P."/>
        </authorList>
    </citation>
    <scope>NUCLEOTIDE SEQUENCE [LARGE SCALE GENOMIC DNA]</scope>
    <source>
        <strain evidence="1 2">CcD93</strain>
    </source>
</reference>
<dbReference type="AlphaFoldDB" id="A0A0B7ILI7"/>
<evidence type="ECO:0000313" key="1">
    <source>
        <dbReference type="EMBL" id="CEN50858.1"/>
    </source>
</evidence>
<accession>A0A0B7ILI7</accession>
<dbReference type="EMBL" id="CDOL01000030">
    <property type="protein sequence ID" value="CEN50858.1"/>
    <property type="molecule type" value="Genomic_DNA"/>
</dbReference>
<protein>
    <submittedName>
        <fullName evidence="1">Uncharacterized protein</fullName>
    </submittedName>
</protein>
<gene>
    <name evidence="1" type="ORF">CCAND93_1250012</name>
</gene>